<dbReference type="GO" id="GO:0032797">
    <property type="term" value="C:SMN complex"/>
    <property type="evidence" value="ECO:0007669"/>
    <property type="project" value="TreeGrafter"/>
</dbReference>
<comment type="similarity">
    <text evidence="5">Belongs to the gemin-2 family.</text>
</comment>
<accession>A0AAD5MF83</accession>
<dbReference type="PIRSF" id="PIRSF038038">
    <property type="entry name" value="SMN_Gemin2"/>
    <property type="match status" value="1"/>
</dbReference>
<dbReference type="PANTHER" id="PTHR12794">
    <property type="entry name" value="GEMIN2"/>
    <property type="match status" value="1"/>
</dbReference>
<evidence type="ECO:0000256" key="5">
    <source>
        <dbReference type="ARBA" id="ARBA00025758"/>
    </source>
</evidence>
<evidence type="ECO:0000256" key="4">
    <source>
        <dbReference type="ARBA" id="ARBA00023187"/>
    </source>
</evidence>
<gene>
    <name evidence="8" type="ORF">P43SY_009607</name>
</gene>
<keyword evidence="3" id="KW-0507">mRNA processing</keyword>
<dbReference type="InterPro" id="IPR017364">
    <property type="entry name" value="GEMIN2"/>
</dbReference>
<dbReference type="Gene3D" id="1.20.58.1070">
    <property type="match status" value="1"/>
</dbReference>
<dbReference type="GO" id="GO:0000245">
    <property type="term" value="P:spliceosomal complex assembly"/>
    <property type="evidence" value="ECO:0007669"/>
    <property type="project" value="InterPro"/>
</dbReference>
<evidence type="ECO:0000256" key="6">
    <source>
        <dbReference type="ARBA" id="ARBA00047179"/>
    </source>
</evidence>
<dbReference type="GO" id="GO:0000387">
    <property type="term" value="P:spliceosomal snRNP assembly"/>
    <property type="evidence" value="ECO:0007669"/>
    <property type="project" value="InterPro"/>
</dbReference>
<evidence type="ECO:0000256" key="7">
    <source>
        <dbReference type="SAM" id="MobiDB-lite"/>
    </source>
</evidence>
<dbReference type="PANTHER" id="PTHR12794:SF0">
    <property type="entry name" value="GEM-ASSOCIATED PROTEIN 2"/>
    <property type="match status" value="1"/>
</dbReference>
<evidence type="ECO:0000256" key="1">
    <source>
        <dbReference type="ARBA" id="ARBA00004496"/>
    </source>
</evidence>
<evidence type="ECO:0000313" key="8">
    <source>
        <dbReference type="EMBL" id="KAJ0405558.1"/>
    </source>
</evidence>
<proteinExistence type="inferred from homology"/>
<comment type="subcellular location">
    <subcellularLocation>
        <location evidence="1">Cytoplasm</location>
    </subcellularLocation>
</comment>
<protein>
    <recommendedName>
        <fullName evidence="6">Gem-associated protein 2</fullName>
    </recommendedName>
</protein>
<keyword evidence="2" id="KW-0963">Cytoplasm</keyword>
<dbReference type="AlphaFoldDB" id="A0AAD5MF83"/>
<dbReference type="Pfam" id="PF04938">
    <property type="entry name" value="SIP1"/>
    <property type="match status" value="1"/>
</dbReference>
<sequence>MMAAALPVDDDSVDVEAILQRMKQGIPPADVQEYLWRVRLEADGIPDVVVASNVDPRHYDAKQTANMPAIDALEAIADASLEPEDAWRRNLLAEFAELRQLISRWQDIGPPDAETDATDPSSQVPQRTHVPRMNDQEGWHTFFFGRDPNAAESAESAEPRMAPESCTHGTPPHLRLLLQFDQVLTRRLLAYHTDWLADMPALSRARAVWIYALLARLDKPVHADVAAMLRQLLRRCWQLRNTLATADDERLKPLNILIVITGEFFGQLEEMGTP</sequence>
<dbReference type="Proteomes" id="UP001209570">
    <property type="component" value="Unassembled WGS sequence"/>
</dbReference>
<name>A0AAD5MF83_PYTIN</name>
<feature type="region of interest" description="Disordered" evidence="7">
    <location>
        <begin position="108"/>
        <end position="129"/>
    </location>
</feature>
<comment type="caution">
    <text evidence="8">The sequence shown here is derived from an EMBL/GenBank/DDBJ whole genome shotgun (WGS) entry which is preliminary data.</text>
</comment>
<dbReference type="GO" id="GO:0005681">
    <property type="term" value="C:spliceosomal complex"/>
    <property type="evidence" value="ECO:0007669"/>
    <property type="project" value="InterPro"/>
</dbReference>
<dbReference type="InterPro" id="IPR035426">
    <property type="entry name" value="Gemin2/Brr1"/>
</dbReference>
<keyword evidence="4" id="KW-0508">mRNA splicing</keyword>
<reference evidence="8" key="1">
    <citation type="submission" date="2021-12" db="EMBL/GenBank/DDBJ databases">
        <title>Prjna785345.</title>
        <authorList>
            <person name="Rujirawat T."/>
            <person name="Krajaejun T."/>
        </authorList>
    </citation>
    <scope>NUCLEOTIDE SEQUENCE</scope>
    <source>
        <strain evidence="8">Pi057C3</strain>
    </source>
</reference>
<evidence type="ECO:0000256" key="3">
    <source>
        <dbReference type="ARBA" id="ARBA00022664"/>
    </source>
</evidence>
<organism evidence="8 9">
    <name type="scientific">Pythium insidiosum</name>
    <name type="common">Pythiosis disease agent</name>
    <dbReference type="NCBI Taxonomy" id="114742"/>
    <lineage>
        <taxon>Eukaryota</taxon>
        <taxon>Sar</taxon>
        <taxon>Stramenopiles</taxon>
        <taxon>Oomycota</taxon>
        <taxon>Peronosporomycetes</taxon>
        <taxon>Pythiales</taxon>
        <taxon>Pythiaceae</taxon>
        <taxon>Pythium</taxon>
    </lineage>
</organism>
<evidence type="ECO:0000256" key="2">
    <source>
        <dbReference type="ARBA" id="ARBA00022490"/>
    </source>
</evidence>
<evidence type="ECO:0000313" key="9">
    <source>
        <dbReference type="Proteomes" id="UP001209570"/>
    </source>
</evidence>
<keyword evidence="9" id="KW-1185">Reference proteome</keyword>
<dbReference type="EMBL" id="JAKCXM010000043">
    <property type="protein sequence ID" value="KAJ0405558.1"/>
    <property type="molecule type" value="Genomic_DNA"/>
</dbReference>